<keyword evidence="2 4" id="KW-0863">Zinc-finger</keyword>
<dbReference type="GO" id="GO:0008270">
    <property type="term" value="F:zinc ion binding"/>
    <property type="evidence" value="ECO:0007669"/>
    <property type="project" value="UniProtKB-KW"/>
</dbReference>
<dbReference type="InterPro" id="IPR011011">
    <property type="entry name" value="Znf_FYVE_PHD"/>
</dbReference>
<feature type="compositionally biased region" description="Basic and acidic residues" evidence="5">
    <location>
        <begin position="64"/>
        <end position="88"/>
    </location>
</feature>
<feature type="compositionally biased region" description="Acidic residues" evidence="5">
    <location>
        <begin position="229"/>
        <end position="257"/>
    </location>
</feature>
<feature type="region of interest" description="Disordered" evidence="5">
    <location>
        <begin position="216"/>
        <end position="257"/>
    </location>
</feature>
<keyword evidence="1" id="KW-0479">Metal-binding</keyword>
<dbReference type="PANTHER" id="PTHR46386:SF1">
    <property type="entry name" value="NUCLEAR BODY PROTEIN SP140-LIKE PROTEIN"/>
    <property type="match status" value="1"/>
</dbReference>
<dbReference type="Gene3D" id="3.10.390.10">
    <property type="entry name" value="SAND domain-like"/>
    <property type="match status" value="2"/>
</dbReference>
<dbReference type="SMART" id="SM00258">
    <property type="entry name" value="SAND"/>
    <property type="match status" value="2"/>
</dbReference>
<comment type="caution">
    <text evidence="8">The sequence shown here is derived from an EMBL/GenBank/DDBJ whole genome shotgun (WGS) entry which is preliminary data.</text>
</comment>
<dbReference type="InterPro" id="IPR010919">
    <property type="entry name" value="SAND-like_dom_sf"/>
</dbReference>
<sequence length="435" mass="50050">MKTKERKQEGVYEILDWVEEKQGDRVKLFWSCVFQDHILQKYPIFRLLRNSILDDSNRISENLPKADEPSSNTEAERKAKKQEQEKGATKRKKSGEETDEEEPGPSSVSSKKKPAMKPKLSQLLEKGELPVTCGDKEGTLYKDKLARGEKCILSKGSWFTPCDFERFSGREKSKNWKLTIRYQNNTLHKLLQEGCLQCPRTYRDYDRKGVRFSLSGVESSSSESASSVETDESSDDHEERTLDEDSEQEEEEEDSDTVDLSEFQTFALPVSCGSVSGFLYKSRFTGSRSKSIRTEERWFTPEEFVKQELTLIDGHWKKDILCHGKTLNYLVEKKILYIHSLQCPCRLCCPENRRDQDNDDVCYICDSAGDLVCCDECPRAFHHHCHLPVLQEDTLGDNWMCTCCVLKSNHRLLLHMSREGALSSPVSANMMVYTH</sequence>
<keyword evidence="3" id="KW-0862">Zinc</keyword>
<dbReference type="PROSITE" id="PS50864">
    <property type="entry name" value="SAND"/>
    <property type="match status" value="2"/>
</dbReference>
<feature type="domain" description="SAND" evidence="7">
    <location>
        <begin position="119"/>
        <end position="197"/>
    </location>
</feature>
<dbReference type="InterPro" id="IPR013083">
    <property type="entry name" value="Znf_RING/FYVE/PHD"/>
</dbReference>
<dbReference type="PANTHER" id="PTHR46386">
    <property type="entry name" value="NUCLEAR BODY PROTEIN SP140"/>
    <property type="match status" value="1"/>
</dbReference>
<dbReference type="CDD" id="cd15541">
    <property type="entry name" value="PHD_TIF1_like"/>
    <property type="match status" value="1"/>
</dbReference>
<evidence type="ECO:0000256" key="2">
    <source>
        <dbReference type="ARBA" id="ARBA00022771"/>
    </source>
</evidence>
<dbReference type="InterPro" id="IPR019787">
    <property type="entry name" value="Znf_PHD-finger"/>
</dbReference>
<protein>
    <recommendedName>
        <fullName evidence="10">Nuclear body protein SP140-like protein</fullName>
    </recommendedName>
</protein>
<dbReference type="SUPFAM" id="SSF63763">
    <property type="entry name" value="SAND domain-like"/>
    <property type="match status" value="2"/>
</dbReference>
<dbReference type="PROSITE" id="PS50016">
    <property type="entry name" value="ZF_PHD_2"/>
    <property type="match status" value="1"/>
</dbReference>
<evidence type="ECO:0000256" key="5">
    <source>
        <dbReference type="SAM" id="MobiDB-lite"/>
    </source>
</evidence>
<dbReference type="GO" id="GO:0003677">
    <property type="term" value="F:DNA binding"/>
    <property type="evidence" value="ECO:0007669"/>
    <property type="project" value="InterPro"/>
</dbReference>
<keyword evidence="9" id="KW-1185">Reference proteome</keyword>
<dbReference type="GO" id="GO:0000981">
    <property type="term" value="F:DNA-binding transcription factor activity, RNA polymerase II-specific"/>
    <property type="evidence" value="ECO:0007669"/>
    <property type="project" value="TreeGrafter"/>
</dbReference>
<evidence type="ECO:0008006" key="10">
    <source>
        <dbReference type="Google" id="ProtNLM"/>
    </source>
</evidence>
<dbReference type="EMBL" id="JAAGNN010000014">
    <property type="protein sequence ID" value="KAF4080677.1"/>
    <property type="molecule type" value="Genomic_DNA"/>
</dbReference>
<evidence type="ECO:0000259" key="6">
    <source>
        <dbReference type="PROSITE" id="PS50016"/>
    </source>
</evidence>
<dbReference type="Gene3D" id="3.30.40.10">
    <property type="entry name" value="Zinc/RING finger domain, C3HC4 (zinc finger)"/>
    <property type="match status" value="1"/>
</dbReference>
<dbReference type="SUPFAM" id="SSF57903">
    <property type="entry name" value="FYVE/PHD zinc finger"/>
    <property type="match status" value="1"/>
</dbReference>
<accession>A0A7J6AF81</accession>
<evidence type="ECO:0000256" key="4">
    <source>
        <dbReference type="PROSITE-ProRule" id="PRU00146"/>
    </source>
</evidence>
<evidence type="ECO:0000313" key="9">
    <source>
        <dbReference type="Proteomes" id="UP000593565"/>
    </source>
</evidence>
<dbReference type="InterPro" id="IPR000770">
    <property type="entry name" value="SAND_dom"/>
</dbReference>
<name>A0A7J6AF81_AMEME</name>
<evidence type="ECO:0000256" key="3">
    <source>
        <dbReference type="ARBA" id="ARBA00022833"/>
    </source>
</evidence>
<dbReference type="Pfam" id="PF01342">
    <property type="entry name" value="SAND"/>
    <property type="match status" value="2"/>
</dbReference>
<dbReference type="Proteomes" id="UP000593565">
    <property type="component" value="Unassembled WGS sequence"/>
</dbReference>
<dbReference type="InterPro" id="IPR043563">
    <property type="entry name" value="Sp110/Sp140/Sp140L-like"/>
</dbReference>
<dbReference type="GO" id="GO:0005634">
    <property type="term" value="C:nucleus"/>
    <property type="evidence" value="ECO:0007669"/>
    <property type="project" value="TreeGrafter"/>
</dbReference>
<dbReference type="AlphaFoldDB" id="A0A7J6AF81"/>
<evidence type="ECO:0000259" key="7">
    <source>
        <dbReference type="PROSITE" id="PS50864"/>
    </source>
</evidence>
<feature type="non-terminal residue" evidence="8">
    <location>
        <position position="435"/>
    </location>
</feature>
<dbReference type="SMART" id="SM00249">
    <property type="entry name" value="PHD"/>
    <property type="match status" value="1"/>
</dbReference>
<dbReference type="InterPro" id="IPR001965">
    <property type="entry name" value="Znf_PHD"/>
</dbReference>
<organism evidence="8 9">
    <name type="scientific">Ameiurus melas</name>
    <name type="common">Black bullhead</name>
    <name type="synonym">Silurus melas</name>
    <dbReference type="NCBI Taxonomy" id="219545"/>
    <lineage>
        <taxon>Eukaryota</taxon>
        <taxon>Metazoa</taxon>
        <taxon>Chordata</taxon>
        <taxon>Craniata</taxon>
        <taxon>Vertebrata</taxon>
        <taxon>Euteleostomi</taxon>
        <taxon>Actinopterygii</taxon>
        <taxon>Neopterygii</taxon>
        <taxon>Teleostei</taxon>
        <taxon>Ostariophysi</taxon>
        <taxon>Siluriformes</taxon>
        <taxon>Ictaluridae</taxon>
        <taxon>Ameiurus</taxon>
    </lineage>
</organism>
<feature type="domain" description="PHD-type" evidence="6">
    <location>
        <begin position="359"/>
        <end position="407"/>
    </location>
</feature>
<evidence type="ECO:0000313" key="8">
    <source>
        <dbReference type="EMBL" id="KAF4080677.1"/>
    </source>
</evidence>
<proteinExistence type="predicted"/>
<evidence type="ECO:0000256" key="1">
    <source>
        <dbReference type="ARBA" id="ARBA00022723"/>
    </source>
</evidence>
<feature type="domain" description="SAND" evidence="7">
    <location>
        <begin position="255"/>
        <end position="337"/>
    </location>
</feature>
<feature type="region of interest" description="Disordered" evidence="5">
    <location>
        <begin position="60"/>
        <end position="118"/>
    </location>
</feature>
<reference evidence="8 9" key="1">
    <citation type="submission" date="2020-02" db="EMBL/GenBank/DDBJ databases">
        <title>A chromosome-scale genome assembly of the black bullhead catfish (Ameiurus melas).</title>
        <authorList>
            <person name="Wen M."/>
            <person name="Zham M."/>
            <person name="Cabau C."/>
            <person name="Klopp C."/>
            <person name="Donnadieu C."/>
            <person name="Roques C."/>
            <person name="Bouchez O."/>
            <person name="Lampietro C."/>
            <person name="Jouanno E."/>
            <person name="Herpin A."/>
            <person name="Louis A."/>
            <person name="Berthelot C."/>
            <person name="Parey E."/>
            <person name="Roest-Crollius H."/>
            <person name="Braasch I."/>
            <person name="Postlethwait J."/>
            <person name="Robinson-Rechavi M."/>
            <person name="Echchiki A."/>
            <person name="Begum T."/>
            <person name="Montfort J."/>
            <person name="Schartl M."/>
            <person name="Bobe J."/>
            <person name="Guiguen Y."/>
        </authorList>
    </citation>
    <scope>NUCLEOTIDE SEQUENCE [LARGE SCALE GENOMIC DNA]</scope>
    <source>
        <strain evidence="8">M_S1</strain>
        <tissue evidence="8">Blood</tissue>
    </source>
</reference>
<feature type="compositionally biased region" description="Low complexity" evidence="5">
    <location>
        <begin position="216"/>
        <end position="228"/>
    </location>
</feature>
<gene>
    <name evidence="8" type="ORF">AMELA_G00174170</name>
</gene>